<protein>
    <submittedName>
        <fullName evidence="1">Uncharacterized protein</fullName>
    </submittedName>
</protein>
<gene>
    <name evidence="1" type="ORF">EV199_3553</name>
</gene>
<evidence type="ECO:0000313" key="2">
    <source>
        <dbReference type="Proteomes" id="UP000293874"/>
    </source>
</evidence>
<reference evidence="1 2" key="1">
    <citation type="submission" date="2019-02" db="EMBL/GenBank/DDBJ databases">
        <title>Genomic Encyclopedia of Type Strains, Phase IV (KMG-IV): sequencing the most valuable type-strain genomes for metagenomic binning, comparative biology and taxonomic classification.</title>
        <authorList>
            <person name="Goeker M."/>
        </authorList>
    </citation>
    <scope>NUCLEOTIDE SEQUENCE [LARGE SCALE GENOMIC DNA]</scope>
    <source>
        <strain evidence="1 2">DSM 18116</strain>
    </source>
</reference>
<keyword evidence="2" id="KW-1185">Reference proteome</keyword>
<dbReference type="AlphaFoldDB" id="A0A4Q7MS76"/>
<dbReference type="EMBL" id="SGXA01000002">
    <property type="protein sequence ID" value="RZS71646.1"/>
    <property type="molecule type" value="Genomic_DNA"/>
</dbReference>
<dbReference type="PROSITE" id="PS51257">
    <property type="entry name" value="PROKAR_LIPOPROTEIN"/>
    <property type="match status" value="1"/>
</dbReference>
<sequence>MNKISYILFSAIIFFVSCSKKTTSEDIISPQVQTMVIKEVDSAGIRTLIYPDGKKKIIKKPESSKGKVTTNSTQIGYDLDELSDVDLDGPSFGNFQMKYETEYVVDLNTLEIIQVNHAYTYLLNPVSFRSDGASRTSAVIGHTWSLLTPLPAYAFSVYRTFYINCYYQYPGGTPRTRQYSYSKVTYHP</sequence>
<proteinExistence type="predicted"/>
<comment type="caution">
    <text evidence="1">The sequence shown here is derived from an EMBL/GenBank/DDBJ whole genome shotgun (WGS) entry which is preliminary data.</text>
</comment>
<dbReference type="Proteomes" id="UP000293874">
    <property type="component" value="Unassembled WGS sequence"/>
</dbReference>
<name>A0A4Q7MS76_9BACT</name>
<accession>A0A4Q7MS76</accession>
<organism evidence="1 2">
    <name type="scientific">Pseudobacter ginsenosidimutans</name>
    <dbReference type="NCBI Taxonomy" id="661488"/>
    <lineage>
        <taxon>Bacteria</taxon>
        <taxon>Pseudomonadati</taxon>
        <taxon>Bacteroidota</taxon>
        <taxon>Chitinophagia</taxon>
        <taxon>Chitinophagales</taxon>
        <taxon>Chitinophagaceae</taxon>
        <taxon>Pseudobacter</taxon>
    </lineage>
</organism>
<dbReference type="RefSeq" id="WP_130542125.1">
    <property type="nucleotide sequence ID" value="NZ_CP042431.1"/>
</dbReference>
<evidence type="ECO:0000313" key="1">
    <source>
        <dbReference type="EMBL" id="RZS71646.1"/>
    </source>
</evidence>